<gene>
    <name evidence="1" type="ORF">SAMN05216561_11460</name>
</gene>
<sequence length="126" mass="13640">MVAPTIFLGLRMRSTTYLYDDPGHPDRPTGTIASPDYVAEDRALLVALQAYEADLCRCGQPRSVAWHTDMDGFYGEGGEALQVVCFACTAIQGGEKKVTYPVVWNTRPASKGPLPPFVLGVTTTDS</sequence>
<dbReference type="STRING" id="1005945.SAMN05216561_11460"/>
<name>A0A1I3LQW7_9ACTN</name>
<accession>A0A1I3LQW7</accession>
<dbReference type="OrthoDB" id="9980643at2"/>
<evidence type="ECO:0000313" key="2">
    <source>
        <dbReference type="Proteomes" id="UP000198649"/>
    </source>
</evidence>
<organism evidence="1 2">
    <name type="scientific">Nocardioides psychrotolerans</name>
    <dbReference type="NCBI Taxonomy" id="1005945"/>
    <lineage>
        <taxon>Bacteria</taxon>
        <taxon>Bacillati</taxon>
        <taxon>Actinomycetota</taxon>
        <taxon>Actinomycetes</taxon>
        <taxon>Propionibacteriales</taxon>
        <taxon>Nocardioidaceae</taxon>
        <taxon>Nocardioides</taxon>
    </lineage>
</organism>
<reference evidence="1 2" key="1">
    <citation type="submission" date="2016-10" db="EMBL/GenBank/DDBJ databases">
        <authorList>
            <person name="de Groot N.N."/>
        </authorList>
    </citation>
    <scope>NUCLEOTIDE SEQUENCE [LARGE SCALE GENOMIC DNA]</scope>
    <source>
        <strain evidence="1 2">CGMCC 1.11156</strain>
    </source>
</reference>
<dbReference type="RefSeq" id="WP_091115411.1">
    <property type="nucleotide sequence ID" value="NZ_BKAF01000017.1"/>
</dbReference>
<dbReference type="Proteomes" id="UP000198649">
    <property type="component" value="Unassembled WGS sequence"/>
</dbReference>
<keyword evidence="2" id="KW-1185">Reference proteome</keyword>
<evidence type="ECO:0000313" key="1">
    <source>
        <dbReference type="EMBL" id="SFI87082.1"/>
    </source>
</evidence>
<dbReference type="EMBL" id="FOQG01000014">
    <property type="protein sequence ID" value="SFI87082.1"/>
    <property type="molecule type" value="Genomic_DNA"/>
</dbReference>
<protein>
    <submittedName>
        <fullName evidence="1">Uncharacterized protein</fullName>
    </submittedName>
</protein>
<proteinExistence type="predicted"/>
<dbReference type="AlphaFoldDB" id="A0A1I3LQW7"/>